<name>A0A8H4RD78_9HELO</name>
<comment type="caution">
    <text evidence="1">The sequence shown here is derived from an EMBL/GenBank/DDBJ whole genome shotgun (WGS) entry which is preliminary data.</text>
</comment>
<organism evidence="1 2">
    <name type="scientific">Cudoniella acicularis</name>
    <dbReference type="NCBI Taxonomy" id="354080"/>
    <lineage>
        <taxon>Eukaryota</taxon>
        <taxon>Fungi</taxon>
        <taxon>Dikarya</taxon>
        <taxon>Ascomycota</taxon>
        <taxon>Pezizomycotina</taxon>
        <taxon>Leotiomycetes</taxon>
        <taxon>Helotiales</taxon>
        <taxon>Tricladiaceae</taxon>
        <taxon>Cudoniella</taxon>
    </lineage>
</organism>
<evidence type="ECO:0000313" key="1">
    <source>
        <dbReference type="EMBL" id="KAF4627398.1"/>
    </source>
</evidence>
<sequence length="73" mass="8061">MAQFGYDVSNTIGPEDVAREMVNLVEQGRYVGGTCLETSVDGSRELGTWNIEPPKELGTKVPDAVLEENYRPM</sequence>
<protein>
    <submittedName>
        <fullName evidence="1">Uncharacterized protein</fullName>
    </submittedName>
</protein>
<evidence type="ECO:0000313" key="2">
    <source>
        <dbReference type="Proteomes" id="UP000566819"/>
    </source>
</evidence>
<keyword evidence="2" id="KW-1185">Reference proteome</keyword>
<dbReference type="Proteomes" id="UP000566819">
    <property type="component" value="Unassembled WGS sequence"/>
</dbReference>
<dbReference type="OrthoDB" id="5296at2759"/>
<reference evidence="1 2" key="1">
    <citation type="submission" date="2020-03" db="EMBL/GenBank/DDBJ databases">
        <title>Draft Genome Sequence of Cudoniella acicularis.</title>
        <authorList>
            <person name="Buettner E."/>
            <person name="Kellner H."/>
        </authorList>
    </citation>
    <scope>NUCLEOTIDE SEQUENCE [LARGE SCALE GENOMIC DNA]</scope>
    <source>
        <strain evidence="1 2">DSM 108380</strain>
    </source>
</reference>
<gene>
    <name evidence="1" type="ORF">G7Y89_g10749</name>
</gene>
<proteinExistence type="predicted"/>
<dbReference type="AlphaFoldDB" id="A0A8H4RD78"/>
<dbReference type="EMBL" id="JAAMPI010000975">
    <property type="protein sequence ID" value="KAF4627398.1"/>
    <property type="molecule type" value="Genomic_DNA"/>
</dbReference>
<accession>A0A8H4RD78</accession>